<evidence type="ECO:0000313" key="2">
    <source>
        <dbReference type="EMBL" id="MBB3979705.1"/>
    </source>
</evidence>
<organism evidence="2 3">
    <name type="scientific">Mycoplana azooxidifex</name>
    <dbReference type="NCBI Taxonomy" id="1636188"/>
    <lineage>
        <taxon>Bacteria</taxon>
        <taxon>Pseudomonadati</taxon>
        <taxon>Pseudomonadota</taxon>
        <taxon>Alphaproteobacteria</taxon>
        <taxon>Hyphomicrobiales</taxon>
        <taxon>Rhizobiaceae</taxon>
        <taxon>Mycoplana</taxon>
    </lineage>
</organism>
<proteinExistence type="predicted"/>
<name>A0A7W6DAP4_9HYPH</name>
<dbReference type="Proteomes" id="UP000574761">
    <property type="component" value="Unassembled WGS sequence"/>
</dbReference>
<dbReference type="AlphaFoldDB" id="A0A7W6DAP4"/>
<accession>A0A7W6DAP4</accession>
<feature type="region of interest" description="Disordered" evidence="1">
    <location>
        <begin position="1"/>
        <end position="21"/>
    </location>
</feature>
<comment type="caution">
    <text evidence="2">The sequence shown here is derived from an EMBL/GenBank/DDBJ whole genome shotgun (WGS) entry which is preliminary data.</text>
</comment>
<keyword evidence="3" id="KW-1185">Reference proteome</keyword>
<protein>
    <submittedName>
        <fullName evidence="2">Multidrug efflux pump subunit AcrA (Membrane-fusion protein)</fullName>
    </submittedName>
</protein>
<evidence type="ECO:0000313" key="3">
    <source>
        <dbReference type="Proteomes" id="UP000574761"/>
    </source>
</evidence>
<sequence>MGNGTSQCPPVRRRAPTGRNWIPNTQIIAPLSGRSDRHMISPGNLVQADQTELTTIVALDHARFLRPPAIPPQAASGRRP</sequence>
<dbReference type="SUPFAM" id="SSF111369">
    <property type="entry name" value="HlyD-like secretion proteins"/>
    <property type="match status" value="1"/>
</dbReference>
<dbReference type="EMBL" id="JACIEE010000013">
    <property type="protein sequence ID" value="MBB3979705.1"/>
    <property type="molecule type" value="Genomic_DNA"/>
</dbReference>
<dbReference type="Gene3D" id="2.40.50.100">
    <property type="match status" value="1"/>
</dbReference>
<evidence type="ECO:0000256" key="1">
    <source>
        <dbReference type="SAM" id="MobiDB-lite"/>
    </source>
</evidence>
<gene>
    <name evidence="2" type="ORF">GGQ64_004950</name>
</gene>
<reference evidence="2 3" key="1">
    <citation type="submission" date="2020-08" db="EMBL/GenBank/DDBJ databases">
        <title>Genomic Encyclopedia of Type Strains, Phase IV (KMG-IV): sequencing the most valuable type-strain genomes for metagenomic binning, comparative biology and taxonomic classification.</title>
        <authorList>
            <person name="Goeker M."/>
        </authorList>
    </citation>
    <scope>NUCLEOTIDE SEQUENCE [LARGE SCALE GENOMIC DNA]</scope>
    <source>
        <strain evidence="2 3">DSM 100211</strain>
    </source>
</reference>